<proteinExistence type="predicted"/>
<reference evidence="1 3" key="1">
    <citation type="submission" date="2021-11" db="EMBL/GenBank/DDBJ databases">
        <authorList>
            <person name="Islam A."/>
            <person name="Islam S."/>
            <person name="Flora M.S."/>
            <person name="Rahman M."/>
            <person name="Ziaur R.M."/>
            <person name="Epstein J.H."/>
            <person name="Hassan M."/>
            <person name="Klassen M."/>
            <person name="Woodard K."/>
            <person name="Webb A."/>
            <person name="Webby R.J."/>
            <person name="El Zowalaty M.E."/>
        </authorList>
    </citation>
    <scope>NUCLEOTIDE SEQUENCE</scope>
    <source>
        <strain evidence="2">Pbs1</strain>
        <strain evidence="1">Pbs3</strain>
    </source>
</reference>
<comment type="caution">
    <text evidence="1">The sequence shown here is derived from an EMBL/GenBank/DDBJ whole genome shotgun (WGS) entry which is preliminary data.</text>
</comment>
<keyword evidence="3" id="KW-1185">Reference proteome</keyword>
<protein>
    <submittedName>
        <fullName evidence="1">Uncharacterized protein</fullName>
    </submittedName>
</protein>
<dbReference type="AlphaFoldDB" id="A0AAU9L1I1"/>
<name>A0AAU9L1I1_9STRA</name>
<dbReference type="EMBL" id="CAKLCB010000377">
    <property type="protein sequence ID" value="CAH0521342.1"/>
    <property type="molecule type" value="Genomic_DNA"/>
</dbReference>
<evidence type="ECO:0000313" key="1">
    <source>
        <dbReference type="EMBL" id="CAH0479013.1"/>
    </source>
</evidence>
<organism evidence="1 4">
    <name type="scientific">Peronospora belbahrii</name>
    <dbReference type="NCBI Taxonomy" id="622444"/>
    <lineage>
        <taxon>Eukaryota</taxon>
        <taxon>Sar</taxon>
        <taxon>Stramenopiles</taxon>
        <taxon>Oomycota</taxon>
        <taxon>Peronosporomycetes</taxon>
        <taxon>Peronosporales</taxon>
        <taxon>Peronosporaceae</taxon>
        <taxon>Peronospora</taxon>
    </lineage>
</organism>
<evidence type="ECO:0000313" key="2">
    <source>
        <dbReference type="EMBL" id="CAH0521342.1"/>
    </source>
</evidence>
<accession>A0AAU9L1I1</accession>
<evidence type="ECO:0000313" key="3">
    <source>
        <dbReference type="Proteomes" id="UP001158986"/>
    </source>
</evidence>
<dbReference type="EMBL" id="CAKKTJ010000289">
    <property type="protein sequence ID" value="CAH0479013.1"/>
    <property type="molecule type" value="Genomic_DNA"/>
</dbReference>
<sequence>MILDILLTKEFIKWYLGRFQPRRHEFGAEAASSSGKLPLPALASRAPRRWCNFENHCAYNMDAIRLRQMTRSILLAKRSPAAEIRLNQTALSIGSGLHPNIVIWDTTSQTKVIADLAITFEDKSAGARLVAAKL</sequence>
<evidence type="ECO:0000313" key="4">
    <source>
        <dbReference type="Proteomes" id="UP001160483"/>
    </source>
</evidence>
<dbReference type="Proteomes" id="UP001158986">
    <property type="component" value="Unassembled WGS sequence"/>
</dbReference>
<dbReference type="Proteomes" id="UP001160483">
    <property type="component" value="Unassembled WGS sequence"/>
</dbReference>
<gene>
    <name evidence="2" type="ORF">PBS001_LOCUS7799</name>
    <name evidence="1" type="ORF">PBS003_LOCUS5685</name>
</gene>